<comment type="similarity">
    <text evidence="2">Belongs to the SF3A2 family.</text>
</comment>
<feature type="compositionally biased region" description="Basic and acidic residues" evidence="10">
    <location>
        <begin position="1"/>
        <end position="10"/>
    </location>
</feature>
<accession>A0AAW1T378</accession>
<dbReference type="SMART" id="SM00451">
    <property type="entry name" value="ZnF_U1"/>
    <property type="match status" value="1"/>
</dbReference>
<dbReference type="InterPro" id="IPR036236">
    <property type="entry name" value="Znf_C2H2_sf"/>
</dbReference>
<evidence type="ECO:0000256" key="10">
    <source>
        <dbReference type="SAM" id="MobiDB-lite"/>
    </source>
</evidence>
<evidence type="ECO:0000256" key="9">
    <source>
        <dbReference type="ARBA" id="ARBA00023242"/>
    </source>
</evidence>
<dbReference type="Pfam" id="PF16835">
    <property type="entry name" value="SF3A2"/>
    <property type="match status" value="1"/>
</dbReference>
<dbReference type="SMART" id="SM01050">
    <property type="entry name" value="CactinC_cactus"/>
    <property type="match status" value="1"/>
</dbReference>
<sequence length="332" mass="37016">MSFMDARDAGSKPGSGGHASAQNEAIDRRERLRRLALETIDLSKDPYFMRNHLGQYECRLCLTLHNNEGNYLAHTQGKRHQQNLAKRAAREAAEKPVLPQPQRRANVRQTVKIGRPGYRVTKQFDKEVGQRSLLFQIEYPEIEEDSKPRHRFMSAFEQRKEEQNKKYQFLLFAADPYEVVAFRVPNIEIEKTAKFFSHWDADSNVYSLQLPFRSTQERPPPVQPGPNMIPSQPGPPQQMGGPPPLGGPPQMGGPPPLGGPPPMGPPPPVGGPPQMGGLPPGAPRPPMPPRPMAPPQGMPPPMQMMQNRPPMPNGMPLPFMRPPPPFPLQGGM</sequence>
<keyword evidence="8" id="KW-0508">mRNA splicing</keyword>
<dbReference type="GO" id="GO:0071013">
    <property type="term" value="C:catalytic step 2 spliceosome"/>
    <property type="evidence" value="ECO:0007669"/>
    <property type="project" value="TreeGrafter"/>
</dbReference>
<comment type="caution">
    <text evidence="12">The sequence shown here is derived from an EMBL/GenBank/DDBJ whole genome shotgun (WGS) entry which is preliminary data.</text>
</comment>
<dbReference type="PANTHER" id="PTHR23205:SF0">
    <property type="entry name" value="SPLICING FACTOR 3A SUBUNIT 2"/>
    <property type="match status" value="1"/>
</dbReference>
<feature type="compositionally biased region" description="Pro residues" evidence="10">
    <location>
        <begin position="280"/>
        <end position="302"/>
    </location>
</feature>
<keyword evidence="3" id="KW-0507">mRNA processing</keyword>
<evidence type="ECO:0000256" key="7">
    <source>
        <dbReference type="ARBA" id="ARBA00022833"/>
    </source>
</evidence>
<keyword evidence="9" id="KW-0539">Nucleus</keyword>
<keyword evidence="4" id="KW-0479">Metal-binding</keyword>
<dbReference type="GO" id="GO:0003676">
    <property type="term" value="F:nucleic acid binding"/>
    <property type="evidence" value="ECO:0007669"/>
    <property type="project" value="InterPro"/>
</dbReference>
<dbReference type="EMBL" id="JALJOV010000408">
    <property type="protein sequence ID" value="KAK9863965.1"/>
    <property type="molecule type" value="Genomic_DNA"/>
</dbReference>
<feature type="region of interest" description="Disordered" evidence="10">
    <location>
        <begin position="1"/>
        <end position="26"/>
    </location>
</feature>
<keyword evidence="6" id="KW-0863">Zinc-finger</keyword>
<dbReference type="Proteomes" id="UP001485043">
    <property type="component" value="Unassembled WGS sequence"/>
</dbReference>
<evidence type="ECO:0000256" key="6">
    <source>
        <dbReference type="ARBA" id="ARBA00022771"/>
    </source>
</evidence>
<proteinExistence type="inferred from homology"/>
<dbReference type="InterPro" id="IPR003604">
    <property type="entry name" value="Matrin/U1-like-C_Znf_C2H2"/>
</dbReference>
<evidence type="ECO:0000259" key="11">
    <source>
        <dbReference type="PROSITE" id="PS50171"/>
    </source>
</evidence>
<dbReference type="GO" id="GO:0005686">
    <property type="term" value="C:U2 snRNP"/>
    <property type="evidence" value="ECO:0007669"/>
    <property type="project" value="TreeGrafter"/>
</dbReference>
<dbReference type="InterPro" id="IPR052092">
    <property type="entry name" value="SF3A2"/>
</dbReference>
<dbReference type="AlphaFoldDB" id="A0AAW1T378"/>
<dbReference type="PROSITE" id="PS50171">
    <property type="entry name" value="ZF_MATRIN"/>
    <property type="match status" value="1"/>
</dbReference>
<dbReference type="InterPro" id="IPR000690">
    <property type="entry name" value="Matrin/U1-C_Znf_C2H2"/>
</dbReference>
<feature type="compositionally biased region" description="Pro residues" evidence="10">
    <location>
        <begin position="309"/>
        <end position="332"/>
    </location>
</feature>
<evidence type="ECO:0000256" key="2">
    <source>
        <dbReference type="ARBA" id="ARBA00008995"/>
    </source>
</evidence>
<keyword evidence="5" id="KW-0747">Spliceosome</keyword>
<dbReference type="GO" id="GO:0071004">
    <property type="term" value="C:U2-type prespliceosome"/>
    <property type="evidence" value="ECO:0007669"/>
    <property type="project" value="TreeGrafter"/>
</dbReference>
<evidence type="ECO:0000313" key="13">
    <source>
        <dbReference type="Proteomes" id="UP001485043"/>
    </source>
</evidence>
<comment type="subcellular location">
    <subcellularLocation>
        <location evidence="1">Nucleus</location>
    </subcellularLocation>
</comment>
<dbReference type="InterPro" id="IPR031781">
    <property type="entry name" value="SF3A2_dom"/>
</dbReference>
<evidence type="ECO:0000256" key="8">
    <source>
        <dbReference type="ARBA" id="ARBA00023187"/>
    </source>
</evidence>
<protein>
    <recommendedName>
        <fullName evidence="11">Matrin-type domain-containing protein</fullName>
    </recommendedName>
</protein>
<dbReference type="GO" id="GO:0000245">
    <property type="term" value="P:spliceosomal complex assembly"/>
    <property type="evidence" value="ECO:0007669"/>
    <property type="project" value="TreeGrafter"/>
</dbReference>
<evidence type="ECO:0000313" key="12">
    <source>
        <dbReference type="EMBL" id="KAK9863965.1"/>
    </source>
</evidence>
<gene>
    <name evidence="12" type="ORF">WJX84_010815</name>
</gene>
<dbReference type="Gene3D" id="3.30.160.60">
    <property type="entry name" value="Classic Zinc Finger"/>
    <property type="match status" value="1"/>
</dbReference>
<name>A0AAW1T378_9CHLO</name>
<dbReference type="InterPro" id="IPR013087">
    <property type="entry name" value="Znf_C2H2_type"/>
</dbReference>
<evidence type="ECO:0000256" key="3">
    <source>
        <dbReference type="ARBA" id="ARBA00022664"/>
    </source>
</evidence>
<reference evidence="12 13" key="1">
    <citation type="journal article" date="2024" name="Nat. Commun.">
        <title>Phylogenomics reveals the evolutionary origins of lichenization in chlorophyte algae.</title>
        <authorList>
            <person name="Puginier C."/>
            <person name="Libourel C."/>
            <person name="Otte J."/>
            <person name="Skaloud P."/>
            <person name="Haon M."/>
            <person name="Grisel S."/>
            <person name="Petersen M."/>
            <person name="Berrin J.G."/>
            <person name="Delaux P.M."/>
            <person name="Dal Grande F."/>
            <person name="Keller J."/>
        </authorList>
    </citation>
    <scope>NUCLEOTIDE SEQUENCE [LARGE SCALE GENOMIC DNA]</scope>
    <source>
        <strain evidence="12 13">SAG 2523</strain>
    </source>
</reference>
<dbReference type="Pfam" id="PF12874">
    <property type="entry name" value="zf-met"/>
    <property type="match status" value="1"/>
</dbReference>
<evidence type="ECO:0000256" key="4">
    <source>
        <dbReference type="ARBA" id="ARBA00022723"/>
    </source>
</evidence>
<feature type="compositionally biased region" description="Pro residues" evidence="10">
    <location>
        <begin position="232"/>
        <end position="271"/>
    </location>
</feature>
<dbReference type="Gene3D" id="2.60.40.2690">
    <property type="match status" value="1"/>
</dbReference>
<dbReference type="PANTHER" id="PTHR23205">
    <property type="entry name" value="SPLICING FACTOR 3A SUBUNIT 2"/>
    <property type="match status" value="1"/>
</dbReference>
<dbReference type="SUPFAM" id="SSF57667">
    <property type="entry name" value="beta-beta-alpha zinc fingers"/>
    <property type="match status" value="1"/>
</dbReference>
<evidence type="ECO:0000256" key="5">
    <source>
        <dbReference type="ARBA" id="ARBA00022728"/>
    </source>
</evidence>
<feature type="region of interest" description="Disordered" evidence="10">
    <location>
        <begin position="213"/>
        <end position="332"/>
    </location>
</feature>
<dbReference type="GO" id="GO:0008270">
    <property type="term" value="F:zinc ion binding"/>
    <property type="evidence" value="ECO:0007669"/>
    <property type="project" value="UniProtKB-KW"/>
</dbReference>
<feature type="domain" description="Matrin-type" evidence="11">
    <location>
        <begin position="56"/>
        <end position="86"/>
    </location>
</feature>
<keyword evidence="13" id="KW-1185">Reference proteome</keyword>
<evidence type="ECO:0000256" key="1">
    <source>
        <dbReference type="ARBA" id="ARBA00004123"/>
    </source>
</evidence>
<organism evidence="12 13">
    <name type="scientific">Apatococcus fuscideae</name>
    <dbReference type="NCBI Taxonomy" id="2026836"/>
    <lineage>
        <taxon>Eukaryota</taxon>
        <taxon>Viridiplantae</taxon>
        <taxon>Chlorophyta</taxon>
        <taxon>core chlorophytes</taxon>
        <taxon>Trebouxiophyceae</taxon>
        <taxon>Chlorellales</taxon>
        <taxon>Chlorellaceae</taxon>
        <taxon>Apatococcus</taxon>
    </lineage>
</organism>
<keyword evidence="7" id="KW-0862">Zinc</keyword>